<name>A0A0E9WHT6_ANGAN</name>
<accession>A0A0E9WHT6</accession>
<protein>
    <submittedName>
        <fullName evidence="1">Uncharacterized protein</fullName>
    </submittedName>
</protein>
<organism evidence="1">
    <name type="scientific">Anguilla anguilla</name>
    <name type="common">European freshwater eel</name>
    <name type="synonym">Muraena anguilla</name>
    <dbReference type="NCBI Taxonomy" id="7936"/>
    <lineage>
        <taxon>Eukaryota</taxon>
        <taxon>Metazoa</taxon>
        <taxon>Chordata</taxon>
        <taxon>Craniata</taxon>
        <taxon>Vertebrata</taxon>
        <taxon>Euteleostomi</taxon>
        <taxon>Actinopterygii</taxon>
        <taxon>Neopterygii</taxon>
        <taxon>Teleostei</taxon>
        <taxon>Anguilliformes</taxon>
        <taxon>Anguillidae</taxon>
        <taxon>Anguilla</taxon>
    </lineage>
</organism>
<sequence length="85" mass="9884">MCVTGVWNIWEKGWGKGSGMEKDYRKTHKLHQDSSVPYGKFLTSLSTDRTFQLHHFLPLSFWYSFSVLCNTQRPCRPSGKTVQTQ</sequence>
<reference evidence="1" key="2">
    <citation type="journal article" date="2015" name="Fish Shellfish Immunol.">
        <title>Early steps in the European eel (Anguilla anguilla)-Vibrio vulnificus interaction in the gills: Role of the RtxA13 toxin.</title>
        <authorList>
            <person name="Callol A."/>
            <person name="Pajuelo D."/>
            <person name="Ebbesson L."/>
            <person name="Teles M."/>
            <person name="MacKenzie S."/>
            <person name="Amaro C."/>
        </authorList>
    </citation>
    <scope>NUCLEOTIDE SEQUENCE</scope>
</reference>
<dbReference type="EMBL" id="GBXM01018623">
    <property type="protein sequence ID" value="JAH89954.1"/>
    <property type="molecule type" value="Transcribed_RNA"/>
</dbReference>
<dbReference type="AlphaFoldDB" id="A0A0E9WHT6"/>
<evidence type="ECO:0000313" key="1">
    <source>
        <dbReference type="EMBL" id="JAH89954.1"/>
    </source>
</evidence>
<proteinExistence type="predicted"/>
<reference evidence="1" key="1">
    <citation type="submission" date="2014-11" db="EMBL/GenBank/DDBJ databases">
        <authorList>
            <person name="Amaro Gonzalez C."/>
        </authorList>
    </citation>
    <scope>NUCLEOTIDE SEQUENCE</scope>
</reference>